<dbReference type="EMBL" id="CAKOFQ010006882">
    <property type="protein sequence ID" value="CAH1979605.1"/>
    <property type="molecule type" value="Genomic_DNA"/>
</dbReference>
<dbReference type="OrthoDB" id="6816023at2759"/>
<evidence type="ECO:0000313" key="2">
    <source>
        <dbReference type="Proteomes" id="UP001152888"/>
    </source>
</evidence>
<sequence>MSHNENDSTIQPSINDMIWTKKKPSEMDNEATHLMLSLREEKILTLMTKEPENLNCGMT</sequence>
<reference evidence="1" key="1">
    <citation type="submission" date="2022-03" db="EMBL/GenBank/DDBJ databases">
        <authorList>
            <person name="Sayadi A."/>
        </authorList>
    </citation>
    <scope>NUCLEOTIDE SEQUENCE</scope>
</reference>
<protein>
    <submittedName>
        <fullName evidence="1">Uncharacterized protein</fullName>
    </submittedName>
</protein>
<keyword evidence="2" id="KW-1185">Reference proteome</keyword>
<dbReference type="AlphaFoldDB" id="A0A9P0KSV1"/>
<proteinExistence type="predicted"/>
<dbReference type="Proteomes" id="UP001152888">
    <property type="component" value="Unassembled WGS sequence"/>
</dbReference>
<organism evidence="1 2">
    <name type="scientific">Acanthoscelides obtectus</name>
    <name type="common">Bean weevil</name>
    <name type="synonym">Bruchus obtectus</name>
    <dbReference type="NCBI Taxonomy" id="200917"/>
    <lineage>
        <taxon>Eukaryota</taxon>
        <taxon>Metazoa</taxon>
        <taxon>Ecdysozoa</taxon>
        <taxon>Arthropoda</taxon>
        <taxon>Hexapoda</taxon>
        <taxon>Insecta</taxon>
        <taxon>Pterygota</taxon>
        <taxon>Neoptera</taxon>
        <taxon>Endopterygota</taxon>
        <taxon>Coleoptera</taxon>
        <taxon>Polyphaga</taxon>
        <taxon>Cucujiformia</taxon>
        <taxon>Chrysomeloidea</taxon>
        <taxon>Chrysomelidae</taxon>
        <taxon>Bruchinae</taxon>
        <taxon>Bruchini</taxon>
        <taxon>Acanthoscelides</taxon>
    </lineage>
</organism>
<accession>A0A9P0KSV1</accession>
<name>A0A9P0KSV1_ACAOB</name>
<gene>
    <name evidence="1" type="ORF">ACAOBT_LOCUS13535</name>
</gene>
<comment type="caution">
    <text evidence="1">The sequence shown here is derived from an EMBL/GenBank/DDBJ whole genome shotgun (WGS) entry which is preliminary data.</text>
</comment>
<evidence type="ECO:0000313" key="1">
    <source>
        <dbReference type="EMBL" id="CAH1979605.1"/>
    </source>
</evidence>